<reference evidence="1" key="3">
    <citation type="submission" date="2022-06" db="UniProtKB">
        <authorList>
            <consortium name="EnsemblPlants"/>
        </authorList>
    </citation>
    <scope>IDENTIFICATION</scope>
</reference>
<evidence type="ECO:0000313" key="1">
    <source>
        <dbReference type="EnsemblPlants" id="TuG1812G0200004297.01.T01"/>
    </source>
</evidence>
<reference evidence="2" key="1">
    <citation type="journal article" date="2013" name="Nature">
        <title>Draft genome of the wheat A-genome progenitor Triticum urartu.</title>
        <authorList>
            <person name="Ling H.Q."/>
            <person name="Zhao S."/>
            <person name="Liu D."/>
            <person name="Wang J."/>
            <person name="Sun H."/>
            <person name="Zhang C."/>
            <person name="Fan H."/>
            <person name="Li D."/>
            <person name="Dong L."/>
            <person name="Tao Y."/>
            <person name="Gao C."/>
            <person name="Wu H."/>
            <person name="Li Y."/>
            <person name="Cui Y."/>
            <person name="Guo X."/>
            <person name="Zheng S."/>
            <person name="Wang B."/>
            <person name="Yu K."/>
            <person name="Liang Q."/>
            <person name="Yang W."/>
            <person name="Lou X."/>
            <person name="Chen J."/>
            <person name="Feng M."/>
            <person name="Jian J."/>
            <person name="Zhang X."/>
            <person name="Luo G."/>
            <person name="Jiang Y."/>
            <person name="Liu J."/>
            <person name="Wang Z."/>
            <person name="Sha Y."/>
            <person name="Zhang B."/>
            <person name="Wu H."/>
            <person name="Tang D."/>
            <person name="Shen Q."/>
            <person name="Xue P."/>
            <person name="Zou S."/>
            <person name="Wang X."/>
            <person name="Liu X."/>
            <person name="Wang F."/>
            <person name="Yang Y."/>
            <person name="An X."/>
            <person name="Dong Z."/>
            <person name="Zhang K."/>
            <person name="Zhang X."/>
            <person name="Luo M.C."/>
            <person name="Dvorak J."/>
            <person name="Tong Y."/>
            <person name="Wang J."/>
            <person name="Yang H."/>
            <person name="Li Z."/>
            <person name="Wang D."/>
            <person name="Zhang A."/>
            <person name="Wang J."/>
        </authorList>
    </citation>
    <scope>NUCLEOTIDE SEQUENCE</scope>
    <source>
        <strain evidence="2">cv. G1812</strain>
    </source>
</reference>
<dbReference type="EnsemblPlants" id="TuG1812G0200004297.01.T01">
    <property type="protein sequence ID" value="TuG1812G0200004297.01.T01"/>
    <property type="gene ID" value="TuG1812G0200004297.01"/>
</dbReference>
<accession>A0A8R7TKI8</accession>
<name>A0A8R7TKI8_TRIUA</name>
<keyword evidence="2" id="KW-1185">Reference proteome</keyword>
<dbReference type="Proteomes" id="UP000015106">
    <property type="component" value="Chromosome 2"/>
</dbReference>
<dbReference type="Gramene" id="TuG1812G0200004297.01.T01">
    <property type="protein sequence ID" value="TuG1812G0200004297.01.T01"/>
    <property type="gene ID" value="TuG1812G0200004297.01"/>
</dbReference>
<evidence type="ECO:0000313" key="2">
    <source>
        <dbReference type="Proteomes" id="UP000015106"/>
    </source>
</evidence>
<proteinExistence type="predicted"/>
<dbReference type="AlphaFoldDB" id="A0A8R7TKI8"/>
<organism evidence="1 2">
    <name type="scientific">Triticum urartu</name>
    <name type="common">Red wild einkorn</name>
    <name type="synonym">Crithodium urartu</name>
    <dbReference type="NCBI Taxonomy" id="4572"/>
    <lineage>
        <taxon>Eukaryota</taxon>
        <taxon>Viridiplantae</taxon>
        <taxon>Streptophyta</taxon>
        <taxon>Embryophyta</taxon>
        <taxon>Tracheophyta</taxon>
        <taxon>Spermatophyta</taxon>
        <taxon>Magnoliopsida</taxon>
        <taxon>Liliopsida</taxon>
        <taxon>Poales</taxon>
        <taxon>Poaceae</taxon>
        <taxon>BOP clade</taxon>
        <taxon>Pooideae</taxon>
        <taxon>Triticodae</taxon>
        <taxon>Triticeae</taxon>
        <taxon>Triticinae</taxon>
        <taxon>Triticum</taxon>
    </lineage>
</organism>
<protein>
    <submittedName>
        <fullName evidence="1">Uncharacterized protein</fullName>
    </submittedName>
</protein>
<sequence length="113" mass="12693">MATRPVFRIILSMPWLSPRWTRVCSLVRRPAASCCLTSCEVSQRHQMDVHNVDLSTYHVVHGPERSSTMVGPKLSSFLAWDHCRDFFLLISSIIAYTRSSLAAAKSRGAAILM</sequence>
<reference evidence="1" key="2">
    <citation type="submission" date="2018-03" db="EMBL/GenBank/DDBJ databases">
        <title>The Triticum urartu genome reveals the dynamic nature of wheat genome evolution.</title>
        <authorList>
            <person name="Ling H."/>
            <person name="Ma B."/>
            <person name="Shi X."/>
            <person name="Liu H."/>
            <person name="Dong L."/>
            <person name="Sun H."/>
            <person name="Cao Y."/>
            <person name="Gao Q."/>
            <person name="Zheng S."/>
            <person name="Li Y."/>
            <person name="Yu Y."/>
            <person name="Du H."/>
            <person name="Qi M."/>
            <person name="Li Y."/>
            <person name="Yu H."/>
            <person name="Cui Y."/>
            <person name="Wang N."/>
            <person name="Chen C."/>
            <person name="Wu H."/>
            <person name="Zhao Y."/>
            <person name="Zhang J."/>
            <person name="Li Y."/>
            <person name="Zhou W."/>
            <person name="Zhang B."/>
            <person name="Hu W."/>
            <person name="Eijk M."/>
            <person name="Tang J."/>
            <person name="Witsenboer H."/>
            <person name="Zhao S."/>
            <person name="Li Z."/>
            <person name="Zhang A."/>
            <person name="Wang D."/>
            <person name="Liang C."/>
        </authorList>
    </citation>
    <scope>NUCLEOTIDE SEQUENCE [LARGE SCALE GENOMIC DNA]</scope>
    <source>
        <strain evidence="1">cv. G1812</strain>
    </source>
</reference>